<evidence type="ECO:0000256" key="2">
    <source>
        <dbReference type="ARBA" id="ARBA00011070"/>
    </source>
</evidence>
<proteinExistence type="inferred from homology"/>
<reference evidence="10 11" key="1">
    <citation type="journal article" date="2018" name="Sci. Rep.">
        <title>Rhizobium tumorigenes sp. nov., a novel plant tumorigenic bacterium isolated from cane gall tumors on thornless blackberry.</title>
        <authorList>
            <person name="Kuzmanovi N."/>
            <person name="Smalla K."/>
            <person name="Gronow S."/>
            <person name="PuBawska J."/>
        </authorList>
    </citation>
    <scope>NUCLEOTIDE SEQUENCE [LARGE SCALE GENOMIC DNA]</scope>
    <source>
        <strain evidence="10 11">CCBAU 85046</strain>
    </source>
</reference>
<dbReference type="Gene3D" id="3.10.450.230">
    <property type="entry name" value="VirB8 protein"/>
    <property type="match status" value="1"/>
</dbReference>
<evidence type="ECO:0000259" key="9">
    <source>
        <dbReference type="Pfam" id="PF04335"/>
    </source>
</evidence>
<keyword evidence="5 8" id="KW-1133">Transmembrane helix</keyword>
<dbReference type="GO" id="GO:0005886">
    <property type="term" value="C:plasma membrane"/>
    <property type="evidence" value="ECO:0007669"/>
    <property type="project" value="UniProtKB-SubCell"/>
</dbReference>
<dbReference type="GO" id="GO:0030255">
    <property type="term" value="P:protein secretion by the type IV secretion system"/>
    <property type="evidence" value="ECO:0007669"/>
    <property type="project" value="InterPro"/>
</dbReference>
<feature type="region of interest" description="Disordered" evidence="7">
    <location>
        <begin position="1"/>
        <end position="20"/>
    </location>
</feature>
<dbReference type="RefSeq" id="WP_111160815.1">
    <property type="nucleotide sequence ID" value="NZ_PCDP01000035.1"/>
</dbReference>
<keyword evidence="11" id="KW-1185">Reference proteome</keyword>
<dbReference type="PIRSF" id="PIRSF003299">
    <property type="entry name" value="VirB8_PtlE"/>
    <property type="match status" value="1"/>
</dbReference>
<dbReference type="CDD" id="cd16424">
    <property type="entry name" value="VirB8"/>
    <property type="match status" value="1"/>
</dbReference>
<dbReference type="Proteomes" id="UP000248925">
    <property type="component" value="Unassembled WGS sequence"/>
</dbReference>
<comment type="caution">
    <text evidence="10">The sequence shown here is derived from an EMBL/GenBank/DDBJ whole genome shotgun (WGS) entry which is preliminary data.</text>
</comment>
<evidence type="ECO:0000256" key="1">
    <source>
        <dbReference type="ARBA" id="ARBA00004162"/>
    </source>
</evidence>
<name>A0A2W4DA65_9HYPH</name>
<evidence type="ECO:0000256" key="6">
    <source>
        <dbReference type="ARBA" id="ARBA00023136"/>
    </source>
</evidence>
<organism evidence="10 11">
    <name type="scientific">Rhizobium tubonense</name>
    <dbReference type="NCBI Taxonomy" id="484088"/>
    <lineage>
        <taxon>Bacteria</taxon>
        <taxon>Pseudomonadati</taxon>
        <taxon>Pseudomonadota</taxon>
        <taxon>Alphaproteobacteria</taxon>
        <taxon>Hyphomicrobiales</taxon>
        <taxon>Rhizobiaceae</taxon>
        <taxon>Rhizobium/Agrobacterium group</taxon>
        <taxon>Rhizobium</taxon>
    </lineage>
</organism>
<dbReference type="SUPFAM" id="SSF54427">
    <property type="entry name" value="NTF2-like"/>
    <property type="match status" value="1"/>
</dbReference>
<dbReference type="InterPro" id="IPR026264">
    <property type="entry name" value="VirB8/PtlE"/>
</dbReference>
<feature type="transmembrane region" description="Helical" evidence="8">
    <location>
        <begin position="44"/>
        <end position="67"/>
    </location>
</feature>
<accession>A0A2W4DA65</accession>
<dbReference type="InterPro" id="IPR007430">
    <property type="entry name" value="VirB8"/>
</dbReference>
<gene>
    <name evidence="10" type="ORF">CPY51_14010</name>
</gene>
<sequence>MKVTDSTVRSDDSGSESGPDRRYFSEAVRWENDVIRLVKRSRTIAWIIAVINAALAGMAMACLVLLLPLKSFEPYVIEVDKTTGFLEIKQPLAEGDLTQNEAITRMNVVRFLKAREIYDPTSVKENFDLAQLLSTGQAASDLLNLYSPSNPENPVTRFGSDTKIALKIKSMQIPNSSTAIIRFSTRRIGQDTGPEEHWVSLLHFHYSKAPMPNEWRFENPLGFQVLDYRRDQETAPGQGGSSADGRQP</sequence>
<dbReference type="AlphaFoldDB" id="A0A2W4DA65"/>
<evidence type="ECO:0000256" key="3">
    <source>
        <dbReference type="ARBA" id="ARBA00014420"/>
    </source>
</evidence>
<feature type="compositionally biased region" description="Basic and acidic residues" evidence="7">
    <location>
        <begin position="8"/>
        <end position="20"/>
    </location>
</feature>
<evidence type="ECO:0000256" key="8">
    <source>
        <dbReference type="SAM" id="Phobius"/>
    </source>
</evidence>
<keyword evidence="6 8" id="KW-0472">Membrane</keyword>
<dbReference type="OrthoDB" id="7366154at2"/>
<evidence type="ECO:0000256" key="5">
    <source>
        <dbReference type="ARBA" id="ARBA00022989"/>
    </source>
</evidence>
<comment type="subcellular location">
    <subcellularLocation>
        <location evidence="1">Cell membrane</location>
        <topology evidence="1">Single-pass membrane protein</topology>
    </subcellularLocation>
</comment>
<comment type="similarity">
    <text evidence="2">Belongs to the virB8 family.</text>
</comment>
<evidence type="ECO:0000313" key="10">
    <source>
        <dbReference type="EMBL" id="PZM13964.1"/>
    </source>
</evidence>
<evidence type="ECO:0000313" key="11">
    <source>
        <dbReference type="Proteomes" id="UP000248925"/>
    </source>
</evidence>
<evidence type="ECO:0000256" key="7">
    <source>
        <dbReference type="SAM" id="MobiDB-lite"/>
    </source>
</evidence>
<keyword evidence="4 8" id="KW-0812">Transmembrane</keyword>
<feature type="domain" description="Bacterial virulence protein VirB8" evidence="9">
    <location>
        <begin position="27"/>
        <end position="233"/>
    </location>
</feature>
<dbReference type="Pfam" id="PF04335">
    <property type="entry name" value="VirB8"/>
    <property type="match status" value="1"/>
</dbReference>
<protein>
    <recommendedName>
        <fullName evidence="3">Type IV secretion system protein virB8</fullName>
    </recommendedName>
</protein>
<dbReference type="InterPro" id="IPR032710">
    <property type="entry name" value="NTF2-like_dom_sf"/>
</dbReference>
<dbReference type="EMBL" id="PCDP01000035">
    <property type="protein sequence ID" value="PZM13964.1"/>
    <property type="molecule type" value="Genomic_DNA"/>
</dbReference>
<evidence type="ECO:0000256" key="4">
    <source>
        <dbReference type="ARBA" id="ARBA00022692"/>
    </source>
</evidence>